<feature type="compositionally biased region" description="Low complexity" evidence="5">
    <location>
        <begin position="378"/>
        <end position="397"/>
    </location>
</feature>
<protein>
    <recommendedName>
        <fullName evidence="9">Metal homeostatis protein bsd2</fullName>
    </recommendedName>
</protein>
<feature type="transmembrane region" description="Helical" evidence="6">
    <location>
        <begin position="345"/>
        <end position="366"/>
    </location>
</feature>
<reference evidence="7" key="1">
    <citation type="submission" date="2022-08" db="EMBL/GenBank/DDBJ databases">
        <title>A Global Phylogenomic Analysis of the Shiitake Genus Lentinula.</title>
        <authorList>
            <consortium name="DOE Joint Genome Institute"/>
            <person name="Sierra-Patev S."/>
            <person name="Min B."/>
            <person name="Naranjo-Ortiz M."/>
            <person name="Looney B."/>
            <person name="Konkel Z."/>
            <person name="Slot J.C."/>
            <person name="Sakamoto Y."/>
            <person name="Steenwyk J.L."/>
            <person name="Rokas A."/>
            <person name="Carro J."/>
            <person name="Camarero S."/>
            <person name="Ferreira P."/>
            <person name="Molpeceres G."/>
            <person name="Ruiz-Duenas F.J."/>
            <person name="Serrano A."/>
            <person name="Henrissat B."/>
            <person name="Drula E."/>
            <person name="Hughes K.W."/>
            <person name="Mata J.L."/>
            <person name="Ishikawa N.K."/>
            <person name="Vargas-Isla R."/>
            <person name="Ushijima S."/>
            <person name="Smith C.A."/>
            <person name="Ahrendt S."/>
            <person name="Andreopoulos W."/>
            <person name="He G."/>
            <person name="Labutti K."/>
            <person name="Lipzen A."/>
            <person name="Ng V."/>
            <person name="Riley R."/>
            <person name="Sandor L."/>
            <person name="Barry K."/>
            <person name="Martinez A.T."/>
            <person name="Xiao Y."/>
            <person name="Gibbons J.G."/>
            <person name="Terashima K."/>
            <person name="Grigoriev I.V."/>
            <person name="Hibbett D.S."/>
        </authorList>
    </citation>
    <scope>NUCLEOTIDE SEQUENCE</scope>
    <source>
        <strain evidence="7">JLM2183</strain>
    </source>
</reference>
<dbReference type="GO" id="GO:0007034">
    <property type="term" value="P:vacuolar transport"/>
    <property type="evidence" value="ECO:0007669"/>
    <property type="project" value="InterPro"/>
</dbReference>
<evidence type="ECO:0000256" key="4">
    <source>
        <dbReference type="ARBA" id="ARBA00023136"/>
    </source>
</evidence>
<dbReference type="OrthoDB" id="10003116at2759"/>
<evidence type="ECO:0000313" key="7">
    <source>
        <dbReference type="EMBL" id="KAJ4479982.1"/>
    </source>
</evidence>
<dbReference type="PANTHER" id="PTHR13396:SF5">
    <property type="entry name" value="NEDD4 FAMILY INTERACTING PROTEIN"/>
    <property type="match status" value="1"/>
</dbReference>
<evidence type="ECO:0008006" key="9">
    <source>
        <dbReference type="Google" id="ProtNLM"/>
    </source>
</evidence>
<dbReference type="GO" id="GO:0030001">
    <property type="term" value="P:metal ion transport"/>
    <property type="evidence" value="ECO:0007669"/>
    <property type="project" value="InterPro"/>
</dbReference>
<evidence type="ECO:0000313" key="8">
    <source>
        <dbReference type="Proteomes" id="UP001150266"/>
    </source>
</evidence>
<proteinExistence type="predicted"/>
<keyword evidence="3 6" id="KW-1133">Transmembrane helix</keyword>
<sequence length="494" mass="53111">MSTRYTVLPSSEESNSRELADAFGSDNEDEDEMAPLQNHHTPQFRRDELDVEATAGLSPATPSAVPGTYDFERDYDVPPPGSPPGPSVRALPNNLSNNIGFLPTSPIRRTFDLRPRPSFFRRIMGAVLPTHYSQLPTEDSSESVGPGHYIGGGSDNDGVFANVMAKPAPASESRIVRDPNGNIHLVPEDNQKEPPPSYAAAQADAVPAYWETTVHAPALANDGAGGDGTMLIDDLPSGSVWVFFVNLTISFFFQFVGFLLTYILHTSHAAKFGSRAGLGLTLIQYGFYSRNASVGGWNDNGSSDGVEIITTDRTDPPIPSSLLNDPGFIDPGEQEVVLGVSSRDWLSFLLMTIGWFLLLSSTISFWRVKRWESSIRSSTATDTSSSPSSNEPSVPGSQFLTREEYENDVMMRRNLASVFGINFDEEEQAARDAIIANGGGGTLGGGAVAGGLFGWGESPGRVLVDENGHAVVIPGQEALEEARLARDLRAAGLL</sequence>
<dbReference type="EMBL" id="JAOTPV010000007">
    <property type="protein sequence ID" value="KAJ4479982.1"/>
    <property type="molecule type" value="Genomic_DNA"/>
</dbReference>
<dbReference type="CDD" id="cd22212">
    <property type="entry name" value="NDFIP-like"/>
    <property type="match status" value="1"/>
</dbReference>
<comment type="subcellular location">
    <subcellularLocation>
        <location evidence="1">Membrane</location>
        <topology evidence="1">Multi-pass membrane protein</topology>
    </subcellularLocation>
</comment>
<evidence type="ECO:0000256" key="5">
    <source>
        <dbReference type="SAM" id="MobiDB-lite"/>
    </source>
</evidence>
<comment type="caution">
    <text evidence="7">The sequence shown here is derived from an EMBL/GenBank/DDBJ whole genome shotgun (WGS) entry which is preliminary data.</text>
</comment>
<dbReference type="AlphaFoldDB" id="A0A9W9DPX9"/>
<organism evidence="7 8">
    <name type="scientific">Lentinula aciculospora</name>
    <dbReference type="NCBI Taxonomy" id="153920"/>
    <lineage>
        <taxon>Eukaryota</taxon>
        <taxon>Fungi</taxon>
        <taxon>Dikarya</taxon>
        <taxon>Basidiomycota</taxon>
        <taxon>Agaricomycotina</taxon>
        <taxon>Agaricomycetes</taxon>
        <taxon>Agaricomycetidae</taxon>
        <taxon>Agaricales</taxon>
        <taxon>Marasmiineae</taxon>
        <taxon>Omphalotaceae</taxon>
        <taxon>Lentinula</taxon>
    </lineage>
</organism>
<keyword evidence="2 6" id="KW-0812">Transmembrane</keyword>
<keyword evidence="4 6" id="KW-0472">Membrane</keyword>
<keyword evidence="8" id="KW-1185">Reference proteome</keyword>
<feature type="region of interest" description="Disordered" evidence="5">
    <location>
        <begin position="1"/>
        <end position="87"/>
    </location>
</feature>
<dbReference type="PANTHER" id="PTHR13396">
    <property type="entry name" value="NEDD4 FAMILY INTERACTING PROTEIN 1/2"/>
    <property type="match status" value="1"/>
</dbReference>
<feature type="compositionally biased region" description="Pro residues" evidence="5">
    <location>
        <begin position="77"/>
        <end position="86"/>
    </location>
</feature>
<evidence type="ECO:0000256" key="3">
    <source>
        <dbReference type="ARBA" id="ARBA00022989"/>
    </source>
</evidence>
<evidence type="ECO:0000256" key="2">
    <source>
        <dbReference type="ARBA" id="ARBA00022692"/>
    </source>
</evidence>
<dbReference type="InterPro" id="IPR019325">
    <property type="entry name" value="NEDD4/Bsd2"/>
</dbReference>
<gene>
    <name evidence="7" type="ORF">J3R30DRAFT_3733064</name>
</gene>
<dbReference type="GO" id="GO:0005794">
    <property type="term" value="C:Golgi apparatus"/>
    <property type="evidence" value="ECO:0007669"/>
    <property type="project" value="TreeGrafter"/>
</dbReference>
<feature type="region of interest" description="Disordered" evidence="5">
    <location>
        <begin position="378"/>
        <end position="398"/>
    </location>
</feature>
<evidence type="ECO:0000256" key="1">
    <source>
        <dbReference type="ARBA" id="ARBA00004141"/>
    </source>
</evidence>
<dbReference type="GO" id="GO:0006511">
    <property type="term" value="P:ubiquitin-dependent protein catabolic process"/>
    <property type="evidence" value="ECO:0007669"/>
    <property type="project" value="TreeGrafter"/>
</dbReference>
<dbReference type="GO" id="GO:0048471">
    <property type="term" value="C:perinuclear region of cytoplasm"/>
    <property type="evidence" value="ECO:0007669"/>
    <property type="project" value="TreeGrafter"/>
</dbReference>
<evidence type="ECO:0000256" key="6">
    <source>
        <dbReference type="SAM" id="Phobius"/>
    </source>
</evidence>
<accession>A0A9W9DPX9</accession>
<dbReference type="Proteomes" id="UP001150266">
    <property type="component" value="Unassembled WGS sequence"/>
</dbReference>
<dbReference type="GO" id="GO:0016020">
    <property type="term" value="C:membrane"/>
    <property type="evidence" value="ECO:0007669"/>
    <property type="project" value="UniProtKB-SubCell"/>
</dbReference>
<dbReference type="GO" id="GO:0005783">
    <property type="term" value="C:endoplasmic reticulum"/>
    <property type="evidence" value="ECO:0007669"/>
    <property type="project" value="TreeGrafter"/>
</dbReference>
<name>A0A9W9DPX9_9AGAR</name>
<feature type="transmembrane region" description="Helical" evidence="6">
    <location>
        <begin position="240"/>
        <end position="264"/>
    </location>
</feature>
<dbReference type="Pfam" id="PF10176">
    <property type="entry name" value="NEDD4_Bsd2"/>
    <property type="match status" value="1"/>
</dbReference>
<dbReference type="GO" id="GO:0031398">
    <property type="term" value="P:positive regulation of protein ubiquitination"/>
    <property type="evidence" value="ECO:0007669"/>
    <property type="project" value="TreeGrafter"/>
</dbReference>
<feature type="compositionally biased region" description="Polar residues" evidence="5">
    <location>
        <begin position="1"/>
        <end position="13"/>
    </location>
</feature>